<evidence type="ECO:0000259" key="12">
    <source>
        <dbReference type="Pfam" id="PF08488"/>
    </source>
</evidence>
<dbReference type="Gramene" id="KCW68168">
    <property type="protein sequence ID" value="KCW68168"/>
    <property type="gene ID" value="EUGRSUZ_F01834"/>
</dbReference>
<dbReference type="InParanoid" id="A0A059BPZ1"/>
<evidence type="ECO:0000259" key="13">
    <source>
        <dbReference type="Pfam" id="PF13947"/>
    </source>
</evidence>
<keyword evidence="10" id="KW-0325">Glycoprotein</keyword>
<name>A0A059BPZ1_EUCGR</name>
<dbReference type="STRING" id="71139.A0A059BPZ1"/>
<keyword evidence="3" id="KW-0808">Transferase</keyword>
<evidence type="ECO:0000256" key="1">
    <source>
        <dbReference type="ARBA" id="ARBA00004479"/>
    </source>
</evidence>
<sequence>MKGVHWLLIVAVAWWLRQGGAPTVPGMCEHKCGDVEVPFPFGLDINCVRSQDFLLNCTNIDGNGIKLQWRNLTISKISVGDSTMVVRLPEAYECYNQSGMLVNKSTPLPIDLSPDPRFSFSETRNKLLVVGCNAFAFVANGEGTFGSGCVSYCSSNVDFANKTTCSGQRCCQASIPEGLKMLNISVSFIDQNVPNLRRDRCARAFMVDNRAFNISNLTLPTLKDVGNNSRLVLDWMVESNVTCGNATKLNYACVKNANCTDFGNGSGYRCVCNPGYHGNPYSPFGGCKGNSTYPTPHSLSHSNELCG</sequence>
<dbReference type="EMBL" id="KK198758">
    <property type="protein sequence ID" value="KCW68168.1"/>
    <property type="molecule type" value="Genomic_DNA"/>
</dbReference>
<evidence type="ECO:0000256" key="9">
    <source>
        <dbReference type="ARBA" id="ARBA00023157"/>
    </source>
</evidence>
<accession>A0A059BPZ1</accession>
<evidence type="ECO:0000256" key="2">
    <source>
        <dbReference type="ARBA" id="ARBA00022527"/>
    </source>
</evidence>
<dbReference type="AlphaFoldDB" id="A0A059BPZ1"/>
<evidence type="ECO:0008006" key="15">
    <source>
        <dbReference type="Google" id="ProtNLM"/>
    </source>
</evidence>
<proteinExistence type="predicted"/>
<evidence type="ECO:0000256" key="10">
    <source>
        <dbReference type="ARBA" id="ARBA00023180"/>
    </source>
</evidence>
<evidence type="ECO:0000313" key="14">
    <source>
        <dbReference type="EMBL" id="KCW68168.1"/>
    </source>
</evidence>
<dbReference type="Pfam" id="PF13947">
    <property type="entry name" value="GUB_WAK_bind"/>
    <property type="match status" value="1"/>
</dbReference>
<dbReference type="Gene3D" id="2.10.25.10">
    <property type="entry name" value="Laminin"/>
    <property type="match status" value="1"/>
</dbReference>
<keyword evidence="9" id="KW-1015">Disulfide bond</keyword>
<dbReference type="OMA" id="WITINLA"/>
<keyword evidence="2" id="KW-0723">Serine/threonine-protein kinase</keyword>
<feature type="signal peptide" evidence="11">
    <location>
        <begin position="1"/>
        <end position="22"/>
    </location>
</feature>
<evidence type="ECO:0000256" key="11">
    <source>
        <dbReference type="SAM" id="SignalP"/>
    </source>
</evidence>
<organism evidence="14">
    <name type="scientific">Eucalyptus grandis</name>
    <name type="common">Flooded gum</name>
    <dbReference type="NCBI Taxonomy" id="71139"/>
    <lineage>
        <taxon>Eukaryota</taxon>
        <taxon>Viridiplantae</taxon>
        <taxon>Streptophyta</taxon>
        <taxon>Embryophyta</taxon>
        <taxon>Tracheophyta</taxon>
        <taxon>Spermatophyta</taxon>
        <taxon>Magnoliopsida</taxon>
        <taxon>eudicotyledons</taxon>
        <taxon>Gunneridae</taxon>
        <taxon>Pentapetalae</taxon>
        <taxon>rosids</taxon>
        <taxon>malvids</taxon>
        <taxon>Myrtales</taxon>
        <taxon>Myrtaceae</taxon>
        <taxon>Myrtoideae</taxon>
        <taxon>Eucalypteae</taxon>
        <taxon>Eucalyptus</taxon>
    </lineage>
</organism>
<dbReference type="GO" id="GO:0016020">
    <property type="term" value="C:membrane"/>
    <property type="evidence" value="ECO:0007669"/>
    <property type="project" value="UniProtKB-SubCell"/>
</dbReference>
<dbReference type="GO" id="GO:0004674">
    <property type="term" value="F:protein serine/threonine kinase activity"/>
    <property type="evidence" value="ECO:0007669"/>
    <property type="project" value="UniProtKB-KW"/>
</dbReference>
<keyword evidence="6" id="KW-0418">Kinase</keyword>
<gene>
    <name evidence="14" type="ORF">EUGRSUZ_F01834</name>
</gene>
<keyword evidence="4" id="KW-0812">Transmembrane</keyword>
<dbReference type="GO" id="GO:0030247">
    <property type="term" value="F:polysaccharide binding"/>
    <property type="evidence" value="ECO:0007669"/>
    <property type="project" value="InterPro"/>
</dbReference>
<evidence type="ECO:0000256" key="8">
    <source>
        <dbReference type="ARBA" id="ARBA00023136"/>
    </source>
</evidence>
<evidence type="ECO:0000256" key="3">
    <source>
        <dbReference type="ARBA" id="ARBA00022679"/>
    </source>
</evidence>
<evidence type="ECO:0000256" key="5">
    <source>
        <dbReference type="ARBA" id="ARBA00022729"/>
    </source>
</evidence>
<keyword evidence="7" id="KW-1133">Transmembrane helix</keyword>
<dbReference type="PANTHER" id="PTHR33491">
    <property type="entry name" value="OSJNBA0016N04.9 PROTEIN"/>
    <property type="match status" value="1"/>
</dbReference>
<feature type="chain" id="PRO_5001573728" description="Wall-associated receptor kinase galacturonan-binding domain-containing protein" evidence="11">
    <location>
        <begin position="23"/>
        <end position="307"/>
    </location>
</feature>
<keyword evidence="8" id="KW-0472">Membrane</keyword>
<dbReference type="InterPro" id="IPR013695">
    <property type="entry name" value="WAK"/>
</dbReference>
<reference evidence="14" key="1">
    <citation type="submission" date="2013-07" db="EMBL/GenBank/DDBJ databases">
        <title>The genome of Eucalyptus grandis.</title>
        <authorList>
            <person name="Schmutz J."/>
            <person name="Hayes R."/>
            <person name="Myburg A."/>
            <person name="Tuskan G."/>
            <person name="Grattapaglia D."/>
            <person name="Rokhsar D.S."/>
        </authorList>
    </citation>
    <scope>NUCLEOTIDE SEQUENCE</scope>
    <source>
        <tissue evidence="14">Leaf extractions</tissue>
    </source>
</reference>
<dbReference type="Pfam" id="PF08488">
    <property type="entry name" value="WAK"/>
    <property type="match status" value="1"/>
</dbReference>
<protein>
    <recommendedName>
        <fullName evidence="15">Wall-associated receptor kinase galacturonan-binding domain-containing protein</fullName>
    </recommendedName>
</protein>
<comment type="subcellular location">
    <subcellularLocation>
        <location evidence="1">Membrane</location>
        <topology evidence="1">Single-pass type I membrane protein</topology>
    </subcellularLocation>
</comment>
<evidence type="ECO:0000256" key="7">
    <source>
        <dbReference type="ARBA" id="ARBA00022989"/>
    </source>
</evidence>
<feature type="domain" description="Wall-associated receptor kinase" evidence="12">
    <location>
        <begin position="163"/>
        <end position="238"/>
    </location>
</feature>
<evidence type="ECO:0000256" key="6">
    <source>
        <dbReference type="ARBA" id="ARBA00022777"/>
    </source>
</evidence>
<evidence type="ECO:0000256" key="4">
    <source>
        <dbReference type="ARBA" id="ARBA00022692"/>
    </source>
</evidence>
<keyword evidence="5 11" id="KW-0732">Signal</keyword>
<dbReference type="InterPro" id="IPR025287">
    <property type="entry name" value="WAK_GUB"/>
</dbReference>
<feature type="domain" description="Wall-associated receptor kinase galacturonan-binding" evidence="13">
    <location>
        <begin position="28"/>
        <end position="86"/>
    </location>
</feature>